<feature type="compositionally biased region" description="Acidic residues" evidence="1">
    <location>
        <begin position="75"/>
        <end position="85"/>
    </location>
</feature>
<evidence type="ECO:0000256" key="2">
    <source>
        <dbReference type="SAM" id="Phobius"/>
    </source>
</evidence>
<accession>A0A7V2WUA7</accession>
<feature type="transmembrane region" description="Helical" evidence="2">
    <location>
        <begin position="6"/>
        <end position="25"/>
    </location>
</feature>
<feature type="region of interest" description="Disordered" evidence="1">
    <location>
        <begin position="54"/>
        <end position="90"/>
    </location>
</feature>
<dbReference type="AlphaFoldDB" id="A0A7V2WUA7"/>
<keyword evidence="2" id="KW-0472">Membrane</keyword>
<protein>
    <submittedName>
        <fullName evidence="3">Uncharacterized protein</fullName>
    </submittedName>
</protein>
<comment type="caution">
    <text evidence="3">The sequence shown here is derived from an EMBL/GenBank/DDBJ whole genome shotgun (WGS) entry which is preliminary data.</text>
</comment>
<gene>
    <name evidence="3" type="ORF">ENJ51_01620</name>
</gene>
<reference evidence="3" key="1">
    <citation type="journal article" date="2020" name="mSystems">
        <title>Genome- and Community-Level Interaction Insights into Carbon Utilization and Element Cycling Functions of Hydrothermarchaeota in Hydrothermal Sediment.</title>
        <authorList>
            <person name="Zhou Z."/>
            <person name="Liu Y."/>
            <person name="Xu W."/>
            <person name="Pan J."/>
            <person name="Luo Z.H."/>
            <person name="Li M."/>
        </authorList>
    </citation>
    <scope>NUCLEOTIDE SEQUENCE [LARGE SCALE GENOMIC DNA]</scope>
    <source>
        <strain evidence="3">HyVt-493</strain>
    </source>
</reference>
<sequence>MKWKTLLWTVVLSVLIFFILVYLGMKFQWVDALQHKKTLENEKVALEIPKNPQTKGVEPELIDEKQRSGKFNSADIDEEEVTEEGSDAKKDTKTSFQHALIGEETRLVDFTGMPLEMVVAECRRISKKVGIPAKQFNQSVNECATRNFQGRTSDNPARSRNVQAKFRKQCKDAIPEEQQALFSPEEMKLLIDECVADLHKKKIRSSIK</sequence>
<dbReference type="EMBL" id="DRMS01000058">
    <property type="protein sequence ID" value="HFC91492.1"/>
    <property type="molecule type" value="Genomic_DNA"/>
</dbReference>
<proteinExistence type="predicted"/>
<name>A0A7V2WUA7_LEUMU</name>
<keyword evidence="2" id="KW-0812">Transmembrane</keyword>
<organism evidence="3">
    <name type="scientific">Leucothrix mucor</name>
    <dbReference type="NCBI Taxonomy" id="45248"/>
    <lineage>
        <taxon>Bacteria</taxon>
        <taxon>Pseudomonadati</taxon>
        <taxon>Pseudomonadota</taxon>
        <taxon>Gammaproteobacteria</taxon>
        <taxon>Thiotrichales</taxon>
        <taxon>Thiotrichaceae</taxon>
        <taxon>Leucothrix</taxon>
    </lineage>
</organism>
<evidence type="ECO:0000313" key="3">
    <source>
        <dbReference type="EMBL" id="HFC91492.1"/>
    </source>
</evidence>
<evidence type="ECO:0000256" key="1">
    <source>
        <dbReference type="SAM" id="MobiDB-lite"/>
    </source>
</evidence>
<dbReference type="Proteomes" id="UP000885750">
    <property type="component" value="Unassembled WGS sequence"/>
</dbReference>
<keyword evidence="2" id="KW-1133">Transmembrane helix</keyword>